<evidence type="ECO:0000313" key="3">
    <source>
        <dbReference type="Proteomes" id="UP000216533"/>
    </source>
</evidence>
<reference evidence="2 3" key="1">
    <citation type="submission" date="2017-07" db="EMBL/GenBank/DDBJ databases">
        <title>Draft whole genome sequences of clinical Proprionibacteriaceae strains.</title>
        <authorList>
            <person name="Bernier A.-M."/>
            <person name="Bernard K."/>
            <person name="Domingo M.-C."/>
        </authorList>
    </citation>
    <scope>NUCLEOTIDE SEQUENCE [LARGE SCALE GENOMIC DNA]</scope>
    <source>
        <strain evidence="2 3">NML 160184</strain>
    </source>
</reference>
<evidence type="ECO:0000313" key="2">
    <source>
        <dbReference type="EMBL" id="OYN85327.1"/>
    </source>
</evidence>
<dbReference type="EMBL" id="NMVI01000025">
    <property type="protein sequence ID" value="OYN85327.1"/>
    <property type="molecule type" value="Genomic_DNA"/>
</dbReference>
<sequence length="280" mass="30501">MAERPAYDTLSTIAPSTIRLVWLLLVSRIRAQWQYRASFWADVLGQATLVPLEFLEVYVLLHAAPIYGGMSLAQAAALYGMTSVAFGMADLVFGQLDSVNRHIKRGTLEVILTRPLSPLVQLITQDLQLRRLGRVVTGLVLYLVALGYADVTWSVQNLALAVLAPVGGFIIFGALFLFACGTLFFVLDGNQAVNAFTYGGRYASSVPGSVLMTPVKVFFTFVVPSTLIAYVPTAVLTGAELPAFWWPGLAWLTIPIGLAMWLLLLGYWKLALRHYTGAGG</sequence>
<keyword evidence="1" id="KW-0472">Membrane</keyword>
<proteinExistence type="predicted"/>
<dbReference type="AlphaFoldDB" id="A0A255E185"/>
<feature type="transmembrane region" description="Helical" evidence="1">
    <location>
        <begin position="243"/>
        <end position="265"/>
    </location>
</feature>
<feature type="transmembrane region" description="Helical" evidence="1">
    <location>
        <begin position="76"/>
        <end position="96"/>
    </location>
</feature>
<feature type="transmembrane region" description="Helical" evidence="1">
    <location>
        <begin position="132"/>
        <end position="149"/>
    </location>
</feature>
<dbReference type="RefSeq" id="WP_094451432.1">
    <property type="nucleotide sequence ID" value="NZ_NMVI01000025.1"/>
</dbReference>
<feature type="transmembrane region" description="Helical" evidence="1">
    <location>
        <begin position="39"/>
        <end position="64"/>
    </location>
</feature>
<dbReference type="Pfam" id="PF06182">
    <property type="entry name" value="ABC2_membrane_6"/>
    <property type="match status" value="1"/>
</dbReference>
<dbReference type="PANTHER" id="PTHR36833">
    <property type="entry name" value="SLR0610 PROTEIN-RELATED"/>
    <property type="match status" value="1"/>
</dbReference>
<name>A0A255E185_9ACTN</name>
<protein>
    <submittedName>
        <fullName evidence="2">ABC transporter permease</fullName>
    </submittedName>
</protein>
<accession>A0A255E185</accession>
<keyword evidence="1" id="KW-1133">Transmembrane helix</keyword>
<comment type="caution">
    <text evidence="2">The sequence shown here is derived from an EMBL/GenBank/DDBJ whole genome shotgun (WGS) entry which is preliminary data.</text>
</comment>
<feature type="transmembrane region" description="Helical" evidence="1">
    <location>
        <begin position="161"/>
        <end position="187"/>
    </location>
</feature>
<feature type="transmembrane region" description="Helical" evidence="1">
    <location>
        <begin position="208"/>
        <end position="231"/>
    </location>
</feature>
<gene>
    <name evidence="2" type="ORF">CGZ92_11040</name>
</gene>
<organism evidence="2 3">
    <name type="scientific">Parenemella sanctibonifatiensis</name>
    <dbReference type="NCBI Taxonomy" id="2016505"/>
    <lineage>
        <taxon>Bacteria</taxon>
        <taxon>Bacillati</taxon>
        <taxon>Actinomycetota</taxon>
        <taxon>Actinomycetes</taxon>
        <taxon>Propionibacteriales</taxon>
        <taxon>Propionibacteriaceae</taxon>
        <taxon>Parenemella</taxon>
    </lineage>
</organism>
<dbReference type="PANTHER" id="PTHR36833:SF1">
    <property type="entry name" value="INTEGRAL MEMBRANE TRANSPORT PROTEIN"/>
    <property type="match status" value="1"/>
</dbReference>
<dbReference type="Proteomes" id="UP000216533">
    <property type="component" value="Unassembled WGS sequence"/>
</dbReference>
<evidence type="ECO:0000256" key="1">
    <source>
        <dbReference type="SAM" id="Phobius"/>
    </source>
</evidence>
<keyword evidence="1" id="KW-0812">Transmembrane</keyword>
<dbReference type="InterPro" id="IPR010390">
    <property type="entry name" value="ABC-2_transporter-like"/>
</dbReference>